<keyword evidence="3" id="KW-0808">Transferase</keyword>
<dbReference type="GeneID" id="63831248"/>
<dbReference type="EMBL" id="KV427610">
    <property type="protein sequence ID" value="KZT10140.1"/>
    <property type="molecule type" value="Genomic_DNA"/>
</dbReference>
<accession>A0A165GC44</accession>
<evidence type="ECO:0000256" key="1">
    <source>
        <dbReference type="ARBA" id="ARBA00012513"/>
    </source>
</evidence>
<dbReference type="STRING" id="1314785.A0A165GC44"/>
<dbReference type="OrthoDB" id="248923at2759"/>
<gene>
    <name evidence="8" type="ORF">LAESUDRAFT_810410</name>
</gene>
<keyword evidence="5" id="KW-0418">Kinase</keyword>
<evidence type="ECO:0000256" key="6">
    <source>
        <dbReference type="ARBA" id="ARBA00022840"/>
    </source>
</evidence>
<evidence type="ECO:0000313" key="9">
    <source>
        <dbReference type="Proteomes" id="UP000076871"/>
    </source>
</evidence>
<dbReference type="GO" id="GO:0005524">
    <property type="term" value="F:ATP binding"/>
    <property type="evidence" value="ECO:0007669"/>
    <property type="project" value="UniProtKB-KW"/>
</dbReference>
<dbReference type="RefSeq" id="XP_040767880.1">
    <property type="nucleotide sequence ID" value="XM_040914220.1"/>
</dbReference>
<dbReference type="AlphaFoldDB" id="A0A165GC44"/>
<evidence type="ECO:0000256" key="4">
    <source>
        <dbReference type="ARBA" id="ARBA00022741"/>
    </source>
</evidence>
<dbReference type="EC" id="2.7.11.1" evidence="1"/>
<dbReference type="SMART" id="SM00285">
    <property type="entry name" value="PBD"/>
    <property type="match status" value="1"/>
</dbReference>
<dbReference type="CDD" id="cd01093">
    <property type="entry name" value="CRIB_PAK_like"/>
    <property type="match status" value="1"/>
</dbReference>
<dbReference type="Proteomes" id="UP000076871">
    <property type="component" value="Unassembled WGS sequence"/>
</dbReference>
<keyword evidence="9" id="KW-1185">Reference proteome</keyword>
<dbReference type="InterPro" id="IPR033923">
    <property type="entry name" value="PAK_BD"/>
</dbReference>
<reference evidence="8 9" key="1">
    <citation type="journal article" date="2016" name="Mol. Biol. Evol.">
        <title>Comparative Genomics of Early-Diverging Mushroom-Forming Fungi Provides Insights into the Origins of Lignocellulose Decay Capabilities.</title>
        <authorList>
            <person name="Nagy L.G."/>
            <person name="Riley R."/>
            <person name="Tritt A."/>
            <person name="Adam C."/>
            <person name="Daum C."/>
            <person name="Floudas D."/>
            <person name="Sun H."/>
            <person name="Yadav J.S."/>
            <person name="Pangilinan J."/>
            <person name="Larsson K.H."/>
            <person name="Matsuura K."/>
            <person name="Barry K."/>
            <person name="Labutti K."/>
            <person name="Kuo R."/>
            <person name="Ohm R.A."/>
            <person name="Bhattacharya S.S."/>
            <person name="Shirouzu T."/>
            <person name="Yoshinaga Y."/>
            <person name="Martin F.M."/>
            <person name="Grigoriev I.V."/>
            <person name="Hibbett D.S."/>
        </authorList>
    </citation>
    <scope>NUCLEOTIDE SEQUENCE [LARGE SCALE GENOMIC DNA]</scope>
    <source>
        <strain evidence="8 9">93-53</strain>
    </source>
</reference>
<dbReference type="Gene3D" id="3.90.810.10">
    <property type="entry name" value="CRIB domain"/>
    <property type="match status" value="1"/>
</dbReference>
<keyword evidence="6" id="KW-0067">ATP-binding</keyword>
<evidence type="ECO:0000256" key="3">
    <source>
        <dbReference type="ARBA" id="ARBA00022679"/>
    </source>
</evidence>
<evidence type="ECO:0000259" key="7">
    <source>
        <dbReference type="SMART" id="SM00285"/>
    </source>
</evidence>
<dbReference type="InterPro" id="IPR000095">
    <property type="entry name" value="CRIB_dom"/>
</dbReference>
<evidence type="ECO:0000256" key="2">
    <source>
        <dbReference type="ARBA" id="ARBA00022527"/>
    </source>
</evidence>
<organism evidence="8 9">
    <name type="scientific">Laetiporus sulphureus 93-53</name>
    <dbReference type="NCBI Taxonomy" id="1314785"/>
    <lineage>
        <taxon>Eukaryota</taxon>
        <taxon>Fungi</taxon>
        <taxon>Dikarya</taxon>
        <taxon>Basidiomycota</taxon>
        <taxon>Agaricomycotina</taxon>
        <taxon>Agaricomycetes</taxon>
        <taxon>Polyporales</taxon>
        <taxon>Laetiporus</taxon>
    </lineage>
</organism>
<keyword evidence="2" id="KW-0723">Serine/threonine-protein kinase</keyword>
<dbReference type="InterPro" id="IPR036936">
    <property type="entry name" value="CRIB_dom_sf"/>
</dbReference>
<sequence length="182" mass="20002">MTSGKSKKGMFNFMSNFLKSSKRPEISTPYDPVHLNHVVFNSFTREFTGMPKEWQRLLQESDISKSEQERNPQSVVEIIRSYQEGRGDTSVFDEMGAVLAPPPVPPASTERPICSITPTNAPGAAPRKIRFLLLFVPNTWQPADVQIEGLPGDAGDVVVVHIQSNDVPGLIASVLSRARAGL</sequence>
<name>A0A165GC44_9APHY</name>
<proteinExistence type="predicted"/>
<dbReference type="GO" id="GO:0004674">
    <property type="term" value="F:protein serine/threonine kinase activity"/>
    <property type="evidence" value="ECO:0007669"/>
    <property type="project" value="UniProtKB-KW"/>
</dbReference>
<dbReference type="Pfam" id="PF00786">
    <property type="entry name" value="PBD"/>
    <property type="match status" value="1"/>
</dbReference>
<dbReference type="InParanoid" id="A0A165GC44"/>
<evidence type="ECO:0000313" key="8">
    <source>
        <dbReference type="EMBL" id="KZT10140.1"/>
    </source>
</evidence>
<evidence type="ECO:0000256" key="5">
    <source>
        <dbReference type="ARBA" id="ARBA00022777"/>
    </source>
</evidence>
<protein>
    <recommendedName>
        <fullName evidence="1">non-specific serine/threonine protein kinase</fullName>
        <ecNumber evidence="1">2.7.11.1</ecNumber>
    </recommendedName>
</protein>
<feature type="domain" description="CRIB" evidence="7">
    <location>
        <begin position="26"/>
        <end position="61"/>
    </location>
</feature>
<keyword evidence="4" id="KW-0547">Nucleotide-binding</keyword>